<name>A0A2V5IX43_9MICC</name>
<feature type="transmembrane region" description="Helical" evidence="1">
    <location>
        <begin position="222"/>
        <end position="245"/>
    </location>
</feature>
<protein>
    <recommendedName>
        <fullName evidence="4">GAP family protein</fullName>
    </recommendedName>
</protein>
<keyword evidence="1" id="KW-1133">Transmembrane helix</keyword>
<dbReference type="Proteomes" id="UP000247980">
    <property type="component" value="Unassembled WGS sequence"/>
</dbReference>
<feature type="transmembrane region" description="Helical" evidence="1">
    <location>
        <begin position="20"/>
        <end position="44"/>
    </location>
</feature>
<feature type="transmembrane region" description="Helical" evidence="1">
    <location>
        <begin position="95"/>
        <end position="113"/>
    </location>
</feature>
<dbReference type="OrthoDB" id="7062264at2"/>
<reference evidence="2 3" key="1">
    <citation type="submission" date="2018-05" db="EMBL/GenBank/DDBJ databases">
        <title>Genetic diversity of glacier-inhabiting Cryobacterium bacteria in China and description of Cryobacterium mengkeensis sp. nov. and Arthrobacter glacialis sp. nov.</title>
        <authorList>
            <person name="Liu Q."/>
            <person name="Xin Y.-H."/>
        </authorList>
    </citation>
    <scope>NUCLEOTIDE SEQUENCE [LARGE SCALE GENOMIC DNA]</scope>
    <source>
        <strain evidence="2 3">B7</strain>
    </source>
</reference>
<keyword evidence="1" id="KW-0812">Transmembrane</keyword>
<evidence type="ECO:0000256" key="1">
    <source>
        <dbReference type="SAM" id="Phobius"/>
    </source>
</evidence>
<accession>A0A2V5IX43</accession>
<dbReference type="Pfam" id="PF11139">
    <property type="entry name" value="SfLAP"/>
    <property type="match status" value="1"/>
</dbReference>
<gene>
    <name evidence="2" type="ORF">CVS30_08370</name>
</gene>
<dbReference type="InterPro" id="IPR021315">
    <property type="entry name" value="Gap/Sap"/>
</dbReference>
<comment type="caution">
    <text evidence="2">The sequence shown here is derived from an EMBL/GenBank/DDBJ whole genome shotgun (WGS) entry which is preliminary data.</text>
</comment>
<feature type="transmembrane region" description="Helical" evidence="1">
    <location>
        <begin position="56"/>
        <end position="75"/>
    </location>
</feature>
<dbReference type="EMBL" id="QJVC01000005">
    <property type="protein sequence ID" value="PYI38834.1"/>
    <property type="molecule type" value="Genomic_DNA"/>
</dbReference>
<sequence>MGDAEWGHPWKAVAMTIAVYVQLAILALIDSTSIGTLLIPFWLLLRPNAKHLTARILLYLGVLAGFYFLVGIAVLSGADAVIRGMGEVSLTDLPVIQWIMVLAGGGMLSYALMSNPQQKDKNSQTATDAPAVEMRWRDRLSKALHRPGGVVGLALLAGLLELPTMLPYLVAIGFLTNSTLALHGEIAVLLIYCFVMFLPALLLLVFRGVLGHRLDTPLQRLNTYLGAIAGETVLWVVGIVGFLLLRAGLSEMAPLAVWNPFK</sequence>
<feature type="transmembrane region" description="Helical" evidence="1">
    <location>
        <begin position="186"/>
        <end position="210"/>
    </location>
</feature>
<proteinExistence type="predicted"/>
<feature type="transmembrane region" description="Helical" evidence="1">
    <location>
        <begin position="149"/>
        <end position="174"/>
    </location>
</feature>
<dbReference type="AlphaFoldDB" id="A0A2V5IX43"/>
<organism evidence="2 3">
    <name type="scientific">Arthrobacter psychrolactophilus</name>
    <dbReference type="NCBI Taxonomy" id="92442"/>
    <lineage>
        <taxon>Bacteria</taxon>
        <taxon>Bacillati</taxon>
        <taxon>Actinomycetota</taxon>
        <taxon>Actinomycetes</taxon>
        <taxon>Micrococcales</taxon>
        <taxon>Micrococcaceae</taxon>
        <taxon>Arthrobacter</taxon>
    </lineage>
</organism>
<keyword evidence="3" id="KW-1185">Reference proteome</keyword>
<evidence type="ECO:0008006" key="4">
    <source>
        <dbReference type="Google" id="ProtNLM"/>
    </source>
</evidence>
<evidence type="ECO:0000313" key="2">
    <source>
        <dbReference type="EMBL" id="PYI38834.1"/>
    </source>
</evidence>
<evidence type="ECO:0000313" key="3">
    <source>
        <dbReference type="Proteomes" id="UP000247980"/>
    </source>
</evidence>
<keyword evidence="1" id="KW-0472">Membrane</keyword>